<dbReference type="Proteomes" id="UP001060085">
    <property type="component" value="Linkage Group LG03"/>
</dbReference>
<name>A0ACC0BD53_CATRO</name>
<gene>
    <name evidence="1" type="ORF">M9H77_10926</name>
</gene>
<organism evidence="1 2">
    <name type="scientific">Catharanthus roseus</name>
    <name type="common">Madagascar periwinkle</name>
    <name type="synonym">Vinca rosea</name>
    <dbReference type="NCBI Taxonomy" id="4058"/>
    <lineage>
        <taxon>Eukaryota</taxon>
        <taxon>Viridiplantae</taxon>
        <taxon>Streptophyta</taxon>
        <taxon>Embryophyta</taxon>
        <taxon>Tracheophyta</taxon>
        <taxon>Spermatophyta</taxon>
        <taxon>Magnoliopsida</taxon>
        <taxon>eudicotyledons</taxon>
        <taxon>Gunneridae</taxon>
        <taxon>Pentapetalae</taxon>
        <taxon>asterids</taxon>
        <taxon>lamiids</taxon>
        <taxon>Gentianales</taxon>
        <taxon>Apocynaceae</taxon>
        <taxon>Rauvolfioideae</taxon>
        <taxon>Vinceae</taxon>
        <taxon>Catharanthinae</taxon>
        <taxon>Catharanthus</taxon>
    </lineage>
</organism>
<dbReference type="EMBL" id="CM044703">
    <property type="protein sequence ID" value="KAI5670562.1"/>
    <property type="molecule type" value="Genomic_DNA"/>
</dbReference>
<evidence type="ECO:0000313" key="2">
    <source>
        <dbReference type="Proteomes" id="UP001060085"/>
    </source>
</evidence>
<proteinExistence type="predicted"/>
<evidence type="ECO:0000313" key="1">
    <source>
        <dbReference type="EMBL" id="KAI5670562.1"/>
    </source>
</evidence>
<sequence>MRIQGKASEHTMEDNRGASLVPPQPPHVLIFPAPIQGPINSTLSMAELLCIAGFHVTVLVTEDIHSRLQTRGGNNVQSRFERYPGYFQLRTISDGLPEDHPRSYDKFMDLYESLHTKTKVYFKESLTSGSFKSNAWPPVSCIIADSLLRFTYDVAKEIGEDEDALVNGVPGTESFLRRRDMPSYCWVDLLEDSQPAKSVLYVSFGSLAVLTRNQILEFWHGLVNAGKRFLLVMRLESVFGKDWKHEIPEEVCKATEERGYIVDWAPQQEVLSHQAIGAFLTHSGWNSTLEAIYEGVPMICWPCHGDQLTNSRFVEIVWKLGLDMKGACDRGIIEKTVKEVMDVRRDEFRKSADNMAELARNSLIEGGSSFSAFNRLPLYTSYQSNKHKSESAMEDGGGALLPPHVLIFPPPIQGPINSTFSIAELLCLAGFQITVLLTEDIHSRLQSRGNIQKRFERYPNFQLRTISDGLPEDHPRSNDTFLELYKSLHTKTKVYFKEMLTSGSFESNSGSPVSCIIADSLLRFTCDVAKEIGIPIIYLRTFSACCLWVFFCLPKLIEVGEIPYRREDEDALVNCVPATESFLRRRDLPGYCRYVDTNNPAMELLIVEGEENARANGLIINTFEELEGPILSHIRASCPNLYPIGPVHAHLKTKLAAQNLSLTSTNSNILWEEDKSCISWLDSQPSKSVLYVSFGSLAMLTRDQILEFWHGLVNTGKRFLWVIRKDWKNEILAEFTKATEERGCIVDWAPQQEVLSHRAVGAFLTHSGWNSTLESIYEGVPMICWPCEGDQQTNSRFVEFVWKLGLDMKDTCDRGTIEKTVKEIMDVRRDEFRKSADNMAELARNSLIEGGSSFSAFNRLVDDIKMMSQAN</sequence>
<accession>A0ACC0BD53</accession>
<keyword evidence="2" id="KW-1185">Reference proteome</keyword>
<protein>
    <submittedName>
        <fullName evidence="1">Uncharacterized protein</fullName>
    </submittedName>
</protein>
<reference evidence="2" key="1">
    <citation type="journal article" date="2023" name="Nat. Plants">
        <title>Single-cell RNA sequencing provides a high-resolution roadmap for understanding the multicellular compartmentation of specialized metabolism.</title>
        <authorList>
            <person name="Sun S."/>
            <person name="Shen X."/>
            <person name="Li Y."/>
            <person name="Li Y."/>
            <person name="Wang S."/>
            <person name="Li R."/>
            <person name="Zhang H."/>
            <person name="Shen G."/>
            <person name="Guo B."/>
            <person name="Wei J."/>
            <person name="Xu J."/>
            <person name="St-Pierre B."/>
            <person name="Chen S."/>
            <person name="Sun C."/>
        </authorList>
    </citation>
    <scope>NUCLEOTIDE SEQUENCE [LARGE SCALE GENOMIC DNA]</scope>
</reference>
<comment type="caution">
    <text evidence="1">The sequence shown here is derived from an EMBL/GenBank/DDBJ whole genome shotgun (WGS) entry which is preliminary data.</text>
</comment>